<sequence>MSAIPKALLMMHEDINHPINQMSFMKDVISIQQYTFKRIIEQQEVKSKSDSMLVNQNLSAHHSVYETYYSDHLILVAKSNYRSHIYQLNNIRFIQLNKIYTFQTLQETKQIVQKVLFRDIIENYLNSMFLKKSINTKKAQIKIIANQQIAFYVYNQSETAFKSFNRLLIMNPSKRDGGIMNSVINKFFRIAFNSLPQFKRYKHILHYNYINQIRYQFQNFNSRNKEYHKIKGEHLIQYLINGLKKGIYEVPFDLWSQETADLILNFQENCLVEQPIQFCHHTVRNQKDQITNSMKVLNHYGLLLYVCPPGFHLQMFNLLNVYSLLNLFVIFKDSCSLLVIILCHLINFCLFTSLSQPGIPSNRSSGRSYTFPFYLLILFYWLGKDTIMKINPSILYIARFDIYHIILQAILQKEVLFFNNNQTILSRQLHMLFLILNWFLLFQQFDSILLSQNNLFEFLYLFLNFFFIGLISQQ</sequence>
<reference evidence="2 3" key="1">
    <citation type="journal article" date="2006" name="Nature">
        <title>Global trends of whole-genome duplications revealed by the ciliate Paramecium tetraurelia.</title>
        <authorList>
            <consortium name="Genoscope"/>
            <person name="Aury J.-M."/>
            <person name="Jaillon O."/>
            <person name="Duret L."/>
            <person name="Noel B."/>
            <person name="Jubin C."/>
            <person name="Porcel B.M."/>
            <person name="Segurens B."/>
            <person name="Daubin V."/>
            <person name="Anthouard V."/>
            <person name="Aiach N."/>
            <person name="Arnaiz O."/>
            <person name="Billaut A."/>
            <person name="Beisson J."/>
            <person name="Blanc I."/>
            <person name="Bouhouche K."/>
            <person name="Camara F."/>
            <person name="Duharcourt S."/>
            <person name="Guigo R."/>
            <person name="Gogendeau D."/>
            <person name="Katinka M."/>
            <person name="Keller A.-M."/>
            <person name="Kissmehl R."/>
            <person name="Klotz C."/>
            <person name="Koll F."/>
            <person name="Le Moue A."/>
            <person name="Lepere C."/>
            <person name="Malinsky S."/>
            <person name="Nowacki M."/>
            <person name="Nowak J.K."/>
            <person name="Plattner H."/>
            <person name="Poulain J."/>
            <person name="Ruiz F."/>
            <person name="Serrano V."/>
            <person name="Zagulski M."/>
            <person name="Dessen P."/>
            <person name="Betermier M."/>
            <person name="Weissenbach J."/>
            <person name="Scarpelli C."/>
            <person name="Schachter V."/>
            <person name="Sperling L."/>
            <person name="Meyer E."/>
            <person name="Cohen J."/>
            <person name="Wincker P."/>
        </authorList>
    </citation>
    <scope>NUCLEOTIDE SEQUENCE [LARGE SCALE GENOMIC DNA]</scope>
    <source>
        <strain evidence="2 3">Stock d4-2</strain>
    </source>
</reference>
<feature type="transmembrane region" description="Helical" evidence="1">
    <location>
        <begin position="424"/>
        <end position="442"/>
    </location>
</feature>
<keyword evidence="3" id="KW-1185">Reference proteome</keyword>
<feature type="transmembrane region" description="Helical" evidence="1">
    <location>
        <begin position="366"/>
        <end position="382"/>
    </location>
</feature>
<feature type="transmembrane region" description="Helical" evidence="1">
    <location>
        <begin position="337"/>
        <end position="354"/>
    </location>
</feature>
<dbReference type="RefSeq" id="XP_001436632.1">
    <property type="nucleotide sequence ID" value="XM_001436595.1"/>
</dbReference>
<dbReference type="HOGENOM" id="CLU_576796_0_0_1"/>
<name>A0CEL8_PARTE</name>
<keyword evidence="1" id="KW-0472">Membrane</keyword>
<dbReference type="GeneID" id="5022420"/>
<proteinExistence type="predicted"/>
<accession>A0CEL8</accession>
<dbReference type="Proteomes" id="UP000000600">
    <property type="component" value="Unassembled WGS sequence"/>
</dbReference>
<dbReference type="AlphaFoldDB" id="A0CEL8"/>
<evidence type="ECO:0000313" key="2">
    <source>
        <dbReference type="EMBL" id="CAK69235.1"/>
    </source>
</evidence>
<feature type="transmembrane region" description="Helical" evidence="1">
    <location>
        <begin position="311"/>
        <end position="330"/>
    </location>
</feature>
<dbReference type="InParanoid" id="A0CEL8"/>
<evidence type="ECO:0000256" key="1">
    <source>
        <dbReference type="SAM" id="Phobius"/>
    </source>
</evidence>
<evidence type="ECO:0000313" key="3">
    <source>
        <dbReference type="Proteomes" id="UP000000600"/>
    </source>
</evidence>
<organism evidence="2 3">
    <name type="scientific">Paramecium tetraurelia</name>
    <dbReference type="NCBI Taxonomy" id="5888"/>
    <lineage>
        <taxon>Eukaryota</taxon>
        <taxon>Sar</taxon>
        <taxon>Alveolata</taxon>
        <taxon>Ciliophora</taxon>
        <taxon>Intramacronucleata</taxon>
        <taxon>Oligohymenophorea</taxon>
        <taxon>Peniculida</taxon>
        <taxon>Parameciidae</taxon>
        <taxon>Paramecium</taxon>
    </lineage>
</organism>
<dbReference type="KEGG" id="ptm:GSPATT00037673001"/>
<keyword evidence="1" id="KW-1133">Transmembrane helix</keyword>
<feature type="transmembrane region" description="Helical" evidence="1">
    <location>
        <begin position="454"/>
        <end position="472"/>
    </location>
</feature>
<keyword evidence="1" id="KW-0812">Transmembrane</keyword>
<gene>
    <name evidence="2" type="ORF">GSPATT00037673001</name>
</gene>
<dbReference type="EMBL" id="CT868066">
    <property type="protein sequence ID" value="CAK69235.1"/>
    <property type="molecule type" value="Genomic_DNA"/>
</dbReference>
<protein>
    <submittedName>
        <fullName evidence="2">Uncharacterized protein</fullName>
    </submittedName>
</protein>